<gene>
    <name evidence="1" type="ORF">BDN72DRAFT_778085</name>
</gene>
<reference evidence="1 2" key="1">
    <citation type="journal article" date="2019" name="Nat. Ecol. Evol.">
        <title>Megaphylogeny resolves global patterns of mushroom evolution.</title>
        <authorList>
            <person name="Varga T."/>
            <person name="Krizsan K."/>
            <person name="Foldi C."/>
            <person name="Dima B."/>
            <person name="Sanchez-Garcia M."/>
            <person name="Sanchez-Ramirez S."/>
            <person name="Szollosi G.J."/>
            <person name="Szarkandi J.G."/>
            <person name="Papp V."/>
            <person name="Albert L."/>
            <person name="Andreopoulos W."/>
            <person name="Angelini C."/>
            <person name="Antonin V."/>
            <person name="Barry K.W."/>
            <person name="Bougher N.L."/>
            <person name="Buchanan P."/>
            <person name="Buyck B."/>
            <person name="Bense V."/>
            <person name="Catcheside P."/>
            <person name="Chovatia M."/>
            <person name="Cooper J."/>
            <person name="Damon W."/>
            <person name="Desjardin D."/>
            <person name="Finy P."/>
            <person name="Geml J."/>
            <person name="Haridas S."/>
            <person name="Hughes K."/>
            <person name="Justo A."/>
            <person name="Karasinski D."/>
            <person name="Kautmanova I."/>
            <person name="Kiss B."/>
            <person name="Kocsube S."/>
            <person name="Kotiranta H."/>
            <person name="LaButti K.M."/>
            <person name="Lechner B.E."/>
            <person name="Liimatainen K."/>
            <person name="Lipzen A."/>
            <person name="Lukacs Z."/>
            <person name="Mihaltcheva S."/>
            <person name="Morgado L.N."/>
            <person name="Niskanen T."/>
            <person name="Noordeloos M.E."/>
            <person name="Ohm R.A."/>
            <person name="Ortiz-Santana B."/>
            <person name="Ovrebo C."/>
            <person name="Racz N."/>
            <person name="Riley R."/>
            <person name="Savchenko A."/>
            <person name="Shiryaev A."/>
            <person name="Soop K."/>
            <person name="Spirin V."/>
            <person name="Szebenyi C."/>
            <person name="Tomsovsky M."/>
            <person name="Tulloss R.E."/>
            <person name="Uehling J."/>
            <person name="Grigoriev I.V."/>
            <person name="Vagvolgyi C."/>
            <person name="Papp T."/>
            <person name="Martin F.M."/>
            <person name="Miettinen O."/>
            <person name="Hibbett D.S."/>
            <person name="Nagy L.G."/>
        </authorList>
    </citation>
    <scope>NUCLEOTIDE SEQUENCE [LARGE SCALE GENOMIC DNA]</scope>
    <source>
        <strain evidence="1 2">NL-1719</strain>
    </source>
</reference>
<dbReference type="EMBL" id="ML208646">
    <property type="protein sequence ID" value="TFK61576.1"/>
    <property type="molecule type" value="Genomic_DNA"/>
</dbReference>
<accession>A0ACD3A7F6</accession>
<feature type="non-terminal residue" evidence="1">
    <location>
        <position position="556"/>
    </location>
</feature>
<keyword evidence="2" id="KW-1185">Reference proteome</keyword>
<dbReference type="Proteomes" id="UP000308600">
    <property type="component" value="Unassembled WGS sequence"/>
</dbReference>
<organism evidence="1 2">
    <name type="scientific">Pluteus cervinus</name>
    <dbReference type="NCBI Taxonomy" id="181527"/>
    <lineage>
        <taxon>Eukaryota</taxon>
        <taxon>Fungi</taxon>
        <taxon>Dikarya</taxon>
        <taxon>Basidiomycota</taxon>
        <taxon>Agaricomycotina</taxon>
        <taxon>Agaricomycetes</taxon>
        <taxon>Agaricomycetidae</taxon>
        <taxon>Agaricales</taxon>
        <taxon>Pluteineae</taxon>
        <taxon>Pluteaceae</taxon>
        <taxon>Pluteus</taxon>
    </lineage>
</organism>
<protein>
    <submittedName>
        <fullName evidence="1">Uncharacterized protein</fullName>
    </submittedName>
</protein>
<sequence>MLHYSKPRPLHHTPDHTHHTPDHTHHTPDHTHHTPDYAHHTPDYAHHTPGYTPGPRRSFDSSRYSPKIHSLPVELLSYIFLLSTHASSQQKTPPFTTESIRTPIIISSVDKHWRRVALTTPALWTNICVTVEMIGSGGGASAESESHLDTRHLTSFLKLSKSYPLNILIDARDQDWDFNDDDRLPSPPSPPPSTYTHTSSSSSHTHPPSSAYTPTYIPPFSPSHITTTLLLLLPHINRWRSLDILTDTYLPMHYALRLIHPELMRKGAEKLESLTLMRCNDFVSYGDEFEPRGLRDHNNNNSSSSDNNTTTTHLPPSQILPRLHHLTLRGIHIHWNSLSKILNSRICGCGGLKSLELSSHCMDVRPTKEEMRGILEGCKGGLGELVLVGSGSVSMSASVSNTTHQRTKKLKKGLPPVYLPNLKSFTLGYRSTRSGKELLEMVDAPGVERFTLEDASHPSDPEDIDAGKVLRYIGLGGGGGGGGGGGASSSSSSSLSSSIPTSTSTSSASPSTSTSSSSSVFPNLTHFTIRHVKACPTPFHILFRSLTELKSIEIVG</sequence>
<name>A0ACD3A7F6_9AGAR</name>
<evidence type="ECO:0000313" key="1">
    <source>
        <dbReference type="EMBL" id="TFK61576.1"/>
    </source>
</evidence>
<proteinExistence type="predicted"/>
<evidence type="ECO:0000313" key="2">
    <source>
        <dbReference type="Proteomes" id="UP000308600"/>
    </source>
</evidence>